<keyword evidence="2" id="KW-1185">Reference proteome</keyword>
<dbReference type="RefSeq" id="YP_009329421.1">
    <property type="nucleotide sequence ID" value="NC_032108.1"/>
</dbReference>
<dbReference type="InterPro" id="IPR052050">
    <property type="entry name" value="SecEffector_AnkRepeat"/>
</dbReference>
<dbReference type="PANTHER" id="PTHR46586:SF3">
    <property type="entry name" value="ANKYRIN REPEAT-CONTAINING PROTEIN"/>
    <property type="match status" value="1"/>
</dbReference>
<protein>
    <submittedName>
        <fullName evidence="1">Ankyrin repeat-containing domain</fullName>
    </submittedName>
</protein>
<dbReference type="EMBL" id="LT671577">
    <property type="protein sequence ID" value="SHO33549.1"/>
    <property type="molecule type" value="Genomic_DNA"/>
</dbReference>
<name>A0A1M7XV39_9VIRU</name>
<sequence>MHLSDLPVENLKNICSFLGGYSYPASMVPYLRSCVKEVDRINFITAVYERQDFALIYLYDLFPLYQNVKECIRPLVKTENLTILGWLLARKPLFLAAIGREAKEQGSYKILTWAMFHGYKLLPHAINKVVVSGNTKLYHHLYFLGYRGNVQGLAALYGHLDILYGVEDLDPRLVSEKAAKGGHLHILQWLREKEILDKRAVIEGAVEGLQRKVILWLGEEADFSSCFFKCISGSEEEKIDFLEWLEERTQINYNAVAYRAACRGYMKVIRWCAQKARLDRRFFAGVCRKGTREDLEFFSSLGYYAYDKGHHHRAFQTGNIDALLWLDEQTRGVYKSWTAQNGFPSYTTEESNIACLEWLVGKGININPWLLQKFIGERKSKVFSWLMGHVYLDRRTILACLERCVEVSCAEIFALLFKLDLSLSRKDIMYFINSVPWNEHCYNPLFIEEVEKLLG</sequence>
<gene>
    <name evidence="1" type="ORF">BQ3484_481</name>
</gene>
<evidence type="ECO:0000313" key="2">
    <source>
        <dbReference type="Proteomes" id="UP000201465"/>
    </source>
</evidence>
<dbReference type="KEGG" id="vg:30523464"/>
<dbReference type="GeneID" id="30523464"/>
<dbReference type="Proteomes" id="UP000201465">
    <property type="component" value="Segment"/>
</dbReference>
<accession>A0A1M7XV39</accession>
<reference evidence="1 2" key="1">
    <citation type="submission" date="2016-11" db="EMBL/GenBank/DDBJ databases">
        <authorList>
            <consortium name="Urmite Genomes"/>
        </authorList>
    </citation>
    <scope>NUCLEOTIDE SEQUENCE [LARGE SCALE GENOMIC DNA]</scope>
    <source>
        <strain evidence="1 2">A11</strain>
    </source>
</reference>
<organism evidence="1 2">
    <name type="scientific">Cedratvirus A11</name>
    <dbReference type="NCBI Taxonomy" id="1903266"/>
    <lineage>
        <taxon>Viruses</taxon>
        <taxon>Pithoviruses</taxon>
        <taxon>Orthocedratvirinae</taxon>
        <taxon>Alphacedratvirus</taxon>
        <taxon>Alphacedratvirus aljazairmassiliense</taxon>
    </lineage>
</organism>
<dbReference type="PANTHER" id="PTHR46586">
    <property type="entry name" value="ANKYRIN REPEAT-CONTAINING PROTEIN"/>
    <property type="match status" value="1"/>
</dbReference>
<proteinExistence type="predicted"/>
<evidence type="ECO:0000313" key="1">
    <source>
        <dbReference type="EMBL" id="SHO33549.1"/>
    </source>
</evidence>